<dbReference type="Proteomes" id="UP000009170">
    <property type="component" value="Unassembled WGS sequence"/>
</dbReference>
<feature type="domain" description="Fibronectin type-III" evidence="5">
    <location>
        <begin position="197"/>
        <end position="298"/>
    </location>
</feature>
<dbReference type="PROSITE" id="PS00018">
    <property type="entry name" value="EF_HAND_1"/>
    <property type="match status" value="1"/>
</dbReference>
<dbReference type="GO" id="GO:0005246">
    <property type="term" value="F:calcium channel regulator activity"/>
    <property type="evidence" value="ECO:0007669"/>
    <property type="project" value="InterPro"/>
</dbReference>
<name>A0A096P7Y0_OSTTA</name>
<evidence type="ECO:0000259" key="4">
    <source>
        <dbReference type="PROSITE" id="PS50222"/>
    </source>
</evidence>
<dbReference type="InterPro" id="IPR011992">
    <property type="entry name" value="EF-hand-dom_pair"/>
</dbReference>
<dbReference type="PROSITE" id="PS50105">
    <property type="entry name" value="SAM_DOMAIN"/>
    <property type="match status" value="1"/>
</dbReference>
<dbReference type="InterPro" id="IPR001660">
    <property type="entry name" value="SAM"/>
</dbReference>
<dbReference type="OrthoDB" id="498829at2759"/>
<sequence>MGASTATRVPDVANARARERGAARALARTMSHAAPLLALLVAIALALAVAGVSTIRGRSRDFSRFFSSIDGDGDGSLTMRELSRYLEGGNGETASGRDALKMLDSDSDEDETVSPRELRLAATTMLSPHEVERWVRHGVGLGEFAREFRERGLTLLDFPTLLANDGAELEEIGVGVGRRRERLIRAMKRQLLRVGRAPSMPRRVTAHVEDDFVRITWRRPKDLGSPETHEYEVQTAMGVGGTVLKWSHAISVDSSTFTARVSGLSRAPGVRHKFSVVAWNEFGHSADASSNWVATGIPVTKKATGQLSAVISFLFAFRFVVASRGIIARFCFLLVGLVKFAIARARGDDEISVRECAAKARSFIVREPSSPVATNIITDRKLFTPTKVLTHERQSSVSESGDLSSLHRTQSMSSLKEQARANLNEAEFSTGAGGSDGFSPVHQSLLTQHSFAKQMRVVDHDREESLRQRASRPLSIHKCNEDGCKVSWKQSARIVRHFCGLCQAWYCEGHTQVSPHGKRGTCKPESQCVCQYCYNDLSLEQQKELDEDNAYSLNGAQKVKRSPLAKLTAKIRRSRVKAKERAGDNVLLQHALDADAALPTKTIR</sequence>
<dbReference type="PANTHER" id="PTHR15136:SF13">
    <property type="entry name" value="SAM DOMAIN-CONTAINING PROTEIN"/>
    <property type="match status" value="1"/>
</dbReference>
<keyword evidence="2" id="KW-1133">Transmembrane helix</keyword>
<dbReference type="GO" id="GO:0005886">
    <property type="term" value="C:plasma membrane"/>
    <property type="evidence" value="ECO:0007669"/>
    <property type="project" value="TreeGrafter"/>
</dbReference>
<dbReference type="AlphaFoldDB" id="A0A096P7Y0"/>
<reference evidence="6 7" key="2">
    <citation type="journal article" date="2014" name="BMC Genomics">
        <title>An improved genome of the model marine alga Ostreococcus tauri unfolds by assessing Illumina de novo assemblies.</title>
        <authorList>
            <person name="Blanc-Mathieu R."/>
            <person name="Verhelst B."/>
            <person name="Derelle E."/>
            <person name="Rombauts S."/>
            <person name="Bouget F.Y."/>
            <person name="Carre I."/>
            <person name="Chateau A."/>
            <person name="Eyre-Walker A."/>
            <person name="Grimsley N."/>
            <person name="Moreau H."/>
            <person name="Piegu B."/>
            <person name="Rivals E."/>
            <person name="Schackwitz W."/>
            <person name="Van de Peer Y."/>
            <person name="Piganeau G."/>
        </authorList>
    </citation>
    <scope>NUCLEOTIDE SEQUENCE [LARGE SCALE GENOMIC DNA]</scope>
    <source>
        <strain evidence="7">OTTH 0595 / CCAP 157/2 / RCC745</strain>
    </source>
</reference>
<keyword evidence="7" id="KW-1185">Reference proteome</keyword>
<dbReference type="SUPFAM" id="SSF49265">
    <property type="entry name" value="Fibronectin type III"/>
    <property type="match status" value="1"/>
</dbReference>
<accession>A0A096P7Y0</accession>
<dbReference type="GO" id="GO:0005783">
    <property type="term" value="C:endoplasmic reticulum"/>
    <property type="evidence" value="ECO:0007669"/>
    <property type="project" value="TreeGrafter"/>
</dbReference>
<keyword evidence="2" id="KW-0472">Membrane</keyword>
<dbReference type="InParanoid" id="A0A096P7Y0"/>
<evidence type="ECO:0000259" key="5">
    <source>
        <dbReference type="PROSITE" id="PS50853"/>
    </source>
</evidence>
<feature type="domain" description="SAM" evidence="3">
    <location>
        <begin position="126"/>
        <end position="193"/>
    </location>
</feature>
<dbReference type="InterPro" id="IPR003961">
    <property type="entry name" value="FN3_dom"/>
</dbReference>
<evidence type="ECO:0000256" key="1">
    <source>
        <dbReference type="ARBA" id="ARBA00022837"/>
    </source>
</evidence>
<feature type="transmembrane region" description="Helical" evidence="2">
    <location>
        <begin position="36"/>
        <end position="55"/>
    </location>
</feature>
<dbReference type="InterPro" id="IPR036116">
    <property type="entry name" value="FN3_sf"/>
</dbReference>
<evidence type="ECO:0000259" key="3">
    <source>
        <dbReference type="PROSITE" id="PS50105"/>
    </source>
</evidence>
<evidence type="ECO:0000313" key="6">
    <source>
        <dbReference type="EMBL" id="CEG00083.1"/>
    </source>
</evidence>
<dbReference type="InterPro" id="IPR013783">
    <property type="entry name" value="Ig-like_fold"/>
</dbReference>
<dbReference type="GeneID" id="9837472"/>
<keyword evidence="1" id="KW-0106">Calcium</keyword>
<evidence type="ECO:0000313" key="7">
    <source>
        <dbReference type="Proteomes" id="UP000009170"/>
    </source>
</evidence>
<dbReference type="PROSITE" id="PS50853">
    <property type="entry name" value="FN3"/>
    <property type="match status" value="1"/>
</dbReference>
<dbReference type="Gene3D" id="2.60.40.10">
    <property type="entry name" value="Immunoglobulins"/>
    <property type="match status" value="1"/>
</dbReference>
<dbReference type="CDD" id="cd09487">
    <property type="entry name" value="SAM_superfamily"/>
    <property type="match status" value="1"/>
</dbReference>
<dbReference type="STRING" id="70448.A0A096P7Y0"/>
<dbReference type="PANTHER" id="PTHR15136">
    <property type="entry name" value="STROMAL INTERACTION MOLECULE HOMOLOG"/>
    <property type="match status" value="1"/>
</dbReference>
<dbReference type="InterPro" id="IPR037608">
    <property type="entry name" value="STIM1/2"/>
</dbReference>
<comment type="caution">
    <text evidence="6">The sequence shown here is derived from an EMBL/GenBank/DDBJ whole genome shotgun (WGS) entry which is preliminary data.</text>
</comment>
<keyword evidence="2" id="KW-0812">Transmembrane</keyword>
<dbReference type="RefSeq" id="XP_003082591.2">
    <property type="nucleotide sequence ID" value="XM_003082543.2"/>
</dbReference>
<dbReference type="CDD" id="cd00063">
    <property type="entry name" value="FN3"/>
    <property type="match status" value="1"/>
</dbReference>
<dbReference type="SUPFAM" id="SSF47473">
    <property type="entry name" value="EF-hand"/>
    <property type="match status" value="1"/>
</dbReference>
<dbReference type="GO" id="GO:0002115">
    <property type="term" value="P:store-operated calcium entry"/>
    <property type="evidence" value="ECO:0007669"/>
    <property type="project" value="TreeGrafter"/>
</dbReference>
<evidence type="ECO:0000256" key="2">
    <source>
        <dbReference type="SAM" id="Phobius"/>
    </source>
</evidence>
<dbReference type="Gene3D" id="1.10.238.10">
    <property type="entry name" value="EF-hand"/>
    <property type="match status" value="1"/>
</dbReference>
<proteinExistence type="predicted"/>
<dbReference type="InterPro" id="IPR002048">
    <property type="entry name" value="EF_hand_dom"/>
</dbReference>
<dbReference type="InterPro" id="IPR018247">
    <property type="entry name" value="EF_Hand_1_Ca_BS"/>
</dbReference>
<feature type="domain" description="EF-hand" evidence="4">
    <location>
        <begin position="57"/>
        <end position="92"/>
    </location>
</feature>
<dbReference type="KEGG" id="ota:OT_ostta13g01160"/>
<reference evidence="7" key="1">
    <citation type="journal article" date="2006" name="Proc. Natl. Acad. Sci. U.S.A.">
        <title>Genome analysis of the smallest free-living eukaryote Ostreococcus tauri unveils many unique features.</title>
        <authorList>
            <person name="Derelle E."/>
            <person name="Ferraz C."/>
            <person name="Rombauts S."/>
            <person name="Rouze P."/>
            <person name="Worden A.Z."/>
            <person name="Robbens S."/>
            <person name="Partensky F."/>
            <person name="Degroeve S."/>
            <person name="Echeynie S."/>
            <person name="Cooke R."/>
            <person name="Saeys Y."/>
            <person name="Wuyts J."/>
            <person name="Jabbari K."/>
            <person name="Bowler C."/>
            <person name="Panaud O."/>
            <person name="Piegu B."/>
            <person name="Ball S.G."/>
            <person name="Ral J.-P."/>
            <person name="Bouget F.-Y."/>
            <person name="Piganeau G."/>
            <person name="De Baets B."/>
            <person name="Picard A."/>
            <person name="Delseny M."/>
            <person name="Demaille J."/>
            <person name="Van de Peer Y."/>
            <person name="Moreau H."/>
        </authorList>
    </citation>
    <scope>NUCLEOTIDE SEQUENCE [LARGE SCALE GENOMIC DNA]</scope>
    <source>
        <strain evidence="7">OTTH 0595 / CCAP 157/2 / RCC745</strain>
    </source>
</reference>
<protein>
    <submittedName>
        <fullName evidence="6">Fibronectin, type III</fullName>
    </submittedName>
</protein>
<dbReference type="GO" id="GO:0005509">
    <property type="term" value="F:calcium ion binding"/>
    <property type="evidence" value="ECO:0007669"/>
    <property type="project" value="InterPro"/>
</dbReference>
<dbReference type="GO" id="GO:0006874">
    <property type="term" value="P:intracellular calcium ion homeostasis"/>
    <property type="evidence" value="ECO:0007669"/>
    <property type="project" value="TreeGrafter"/>
</dbReference>
<dbReference type="PROSITE" id="PS50222">
    <property type="entry name" value="EF_HAND_2"/>
    <property type="match status" value="1"/>
</dbReference>
<organism evidence="6 7">
    <name type="scientific">Ostreococcus tauri</name>
    <name type="common">Marine green alga</name>
    <dbReference type="NCBI Taxonomy" id="70448"/>
    <lineage>
        <taxon>Eukaryota</taxon>
        <taxon>Viridiplantae</taxon>
        <taxon>Chlorophyta</taxon>
        <taxon>Mamiellophyceae</taxon>
        <taxon>Mamiellales</taxon>
        <taxon>Bathycoccaceae</taxon>
        <taxon>Ostreococcus</taxon>
    </lineage>
</organism>
<dbReference type="EMBL" id="CAID01000013">
    <property type="protein sequence ID" value="CEG00083.1"/>
    <property type="molecule type" value="Genomic_DNA"/>
</dbReference>
<gene>
    <name evidence="6" type="ORF">OT_ostta13g01160</name>
</gene>